<sequence length="214" mass="23456">MDLDALGMNSDKFTKYNSVLDLLGARQNSANGVIVQRTATAGIEALIADDMHVVMDVLLTQHIVRRIIASDGQEQPEIAVAPPQTQSILSENAGLNNLIGNESVDRLQKVQKVAKAVGVVQNQQRIQPRPAYNIFAQVPRNISMTIGTGMIGVTPMNTAPQMNYIPAYSSNYGYGYVGNQQGAYVQFQNLFQYQRYNDLVFDVAAAIVVQPKQP</sequence>
<dbReference type="AlphaFoldDB" id="A0A5J4VE99"/>
<evidence type="ECO:0000313" key="1">
    <source>
        <dbReference type="EMBL" id="KAA6380694.1"/>
    </source>
</evidence>
<gene>
    <name evidence="1" type="ORF">EZS28_023783</name>
</gene>
<name>A0A5J4VE99_9EUKA</name>
<protein>
    <submittedName>
        <fullName evidence="1">Uncharacterized protein</fullName>
    </submittedName>
</protein>
<accession>A0A5J4VE99</accession>
<organism evidence="1 2">
    <name type="scientific">Streblomastix strix</name>
    <dbReference type="NCBI Taxonomy" id="222440"/>
    <lineage>
        <taxon>Eukaryota</taxon>
        <taxon>Metamonada</taxon>
        <taxon>Preaxostyla</taxon>
        <taxon>Oxymonadida</taxon>
        <taxon>Streblomastigidae</taxon>
        <taxon>Streblomastix</taxon>
    </lineage>
</organism>
<reference evidence="1 2" key="1">
    <citation type="submission" date="2019-03" db="EMBL/GenBank/DDBJ databases">
        <title>Single cell metagenomics reveals metabolic interactions within the superorganism composed of flagellate Streblomastix strix and complex community of Bacteroidetes bacteria on its surface.</title>
        <authorList>
            <person name="Treitli S.C."/>
            <person name="Kolisko M."/>
            <person name="Husnik F."/>
            <person name="Keeling P."/>
            <person name="Hampl V."/>
        </authorList>
    </citation>
    <scope>NUCLEOTIDE SEQUENCE [LARGE SCALE GENOMIC DNA]</scope>
    <source>
        <strain evidence="1">ST1C</strain>
    </source>
</reference>
<evidence type="ECO:0000313" key="2">
    <source>
        <dbReference type="Proteomes" id="UP000324800"/>
    </source>
</evidence>
<comment type="caution">
    <text evidence="1">The sequence shown here is derived from an EMBL/GenBank/DDBJ whole genome shotgun (WGS) entry which is preliminary data.</text>
</comment>
<proteinExistence type="predicted"/>
<dbReference type="Proteomes" id="UP000324800">
    <property type="component" value="Unassembled WGS sequence"/>
</dbReference>
<dbReference type="EMBL" id="SNRW01007760">
    <property type="protein sequence ID" value="KAA6380694.1"/>
    <property type="molecule type" value="Genomic_DNA"/>
</dbReference>